<gene>
    <name evidence="2" type="ORF">MSIBF_A630013</name>
</gene>
<sequence>MNEIFTGTINFSPKKPTVVGINAISIIATSAVIFENRLK</sequence>
<dbReference type="EMBL" id="CCXY01000428">
    <property type="protein sequence ID" value="CEG13890.1"/>
    <property type="molecule type" value="Genomic_DNA"/>
</dbReference>
<proteinExistence type="predicted"/>
<name>A0A098EFR3_9ZZZZ</name>
<reference evidence="2" key="1">
    <citation type="submission" date="2014-09" db="EMBL/GenBank/DDBJ databases">
        <authorList>
            <person name="Probst J Alexander"/>
        </authorList>
    </citation>
    <scope>NUCLEOTIDE SEQUENCE</scope>
</reference>
<feature type="transmembrane region" description="Helical" evidence="1">
    <location>
        <begin position="17"/>
        <end position="34"/>
    </location>
</feature>
<keyword evidence="1" id="KW-0812">Transmembrane</keyword>
<evidence type="ECO:0000313" key="2">
    <source>
        <dbReference type="EMBL" id="CEG13890.1"/>
    </source>
</evidence>
<evidence type="ECO:0000256" key="1">
    <source>
        <dbReference type="SAM" id="Phobius"/>
    </source>
</evidence>
<dbReference type="AlphaFoldDB" id="A0A098EFR3"/>
<organism evidence="2">
    <name type="scientific">groundwater metagenome</name>
    <dbReference type="NCBI Taxonomy" id="717931"/>
    <lineage>
        <taxon>unclassified sequences</taxon>
        <taxon>metagenomes</taxon>
        <taxon>ecological metagenomes</taxon>
    </lineage>
</organism>
<accession>A0A098EFR3</accession>
<keyword evidence="1" id="KW-0472">Membrane</keyword>
<protein>
    <submittedName>
        <fullName evidence="2">Uncharacterized protein</fullName>
    </submittedName>
</protein>
<keyword evidence="1" id="KW-1133">Transmembrane helix</keyword>